<comment type="caution">
    <text evidence="3">The sequence shown here is derived from an EMBL/GenBank/DDBJ whole genome shotgun (WGS) entry which is preliminary data.</text>
</comment>
<name>A0A8S1R1J4_9CILI</name>
<sequence>MNNQLYDTLELGNKRNQTRLLEQIHELSIQQKKLLLINILKCPIQERKQEILQMMRILMQNIDLFQQFQKDQNELEAYDYCLLHLQYDTFEKNTVIYEIGDQANSVYMVIQGQVSLYLQEDISNMMKSRQQSLSLDNQKKSQQITKLKYSDHTIKSLIHFNEIKEWKIFGEQLEKKRMNTAICDMDCSLGILTKEQYQKAIQIMDKKNEQKRMKTFTLSPSFQGLNKRLLKLMLSTFSTQDYKFRDIIYKKGQLDSDIIYIIKQGEFVAYLQNQNVRKQLTIMTQGEFFGDFEAFEKVPRQFYVSCNSHLGSLIIIPIQILYQKLSQYNEQHYLKQLKNLCIKKNKWYKQLQLDIEKTQGIYQKYLTVQDLKNGIENDSSQKIQQVSDAQSQLSPIRLLKNTLNYLTSIEDCQIDNNNNNNNNNTNNKQLTQNENQKKNKSKNKNYIYIASPDKLQPLPKIQLVSSKQQDRNQLSTPDRFNQAIQSKLNVLKRMNNLSPTDTINLNTLHQKTYYVQLPKQIKLEQHTDKEWPIKATLYLNDLDDKVRYQSQNHHHSNSNSNRNTKLKLPEQLSLRCDQSELTSQRNSKIEILNNILQYKVPNLSKVQKRRALSFKYREYIEQQKTERSLLFF</sequence>
<evidence type="ECO:0000313" key="3">
    <source>
        <dbReference type="EMBL" id="CAD8121243.1"/>
    </source>
</evidence>
<dbReference type="CDD" id="cd00038">
    <property type="entry name" value="CAP_ED"/>
    <property type="match status" value="1"/>
</dbReference>
<protein>
    <recommendedName>
        <fullName evidence="2">Cyclic nucleotide-binding domain-containing protein</fullName>
    </recommendedName>
</protein>
<dbReference type="PROSITE" id="PS50042">
    <property type="entry name" value="CNMP_BINDING_3"/>
    <property type="match status" value="2"/>
</dbReference>
<feature type="domain" description="Cyclic nucleotide-binding" evidence="2">
    <location>
        <begin position="85"/>
        <end position="121"/>
    </location>
</feature>
<dbReference type="OrthoDB" id="303038at2759"/>
<dbReference type="AlphaFoldDB" id="A0A8S1R1J4"/>
<dbReference type="Pfam" id="PF00027">
    <property type="entry name" value="cNMP_binding"/>
    <property type="match status" value="1"/>
</dbReference>
<accession>A0A8S1R1J4</accession>
<feature type="compositionally biased region" description="Low complexity" evidence="1">
    <location>
        <begin position="416"/>
        <end position="434"/>
    </location>
</feature>
<feature type="region of interest" description="Disordered" evidence="1">
    <location>
        <begin position="416"/>
        <end position="439"/>
    </location>
</feature>
<feature type="domain" description="Cyclic nucleotide-binding" evidence="2">
    <location>
        <begin position="221"/>
        <end position="304"/>
    </location>
</feature>
<evidence type="ECO:0000256" key="1">
    <source>
        <dbReference type="SAM" id="MobiDB-lite"/>
    </source>
</evidence>
<gene>
    <name evidence="3" type="ORF">PSON_ATCC_30995.1.T1310041</name>
</gene>
<dbReference type="Proteomes" id="UP000692954">
    <property type="component" value="Unassembled WGS sequence"/>
</dbReference>
<proteinExistence type="predicted"/>
<dbReference type="PANTHER" id="PTHR23011">
    <property type="entry name" value="CYCLIC NUCLEOTIDE-BINDING DOMAIN CONTAINING PROTEIN"/>
    <property type="match status" value="1"/>
</dbReference>
<evidence type="ECO:0000259" key="2">
    <source>
        <dbReference type="PROSITE" id="PS50042"/>
    </source>
</evidence>
<dbReference type="PANTHER" id="PTHR23011:SF28">
    <property type="entry name" value="CYCLIC NUCLEOTIDE-BINDING DOMAIN CONTAINING PROTEIN"/>
    <property type="match status" value="1"/>
</dbReference>
<organism evidence="3 4">
    <name type="scientific">Paramecium sonneborni</name>
    <dbReference type="NCBI Taxonomy" id="65129"/>
    <lineage>
        <taxon>Eukaryota</taxon>
        <taxon>Sar</taxon>
        <taxon>Alveolata</taxon>
        <taxon>Ciliophora</taxon>
        <taxon>Intramacronucleata</taxon>
        <taxon>Oligohymenophorea</taxon>
        <taxon>Peniculida</taxon>
        <taxon>Parameciidae</taxon>
        <taxon>Paramecium</taxon>
    </lineage>
</organism>
<keyword evidence="4" id="KW-1185">Reference proteome</keyword>
<dbReference type="InterPro" id="IPR000595">
    <property type="entry name" value="cNMP-bd_dom"/>
</dbReference>
<dbReference type="EMBL" id="CAJJDN010000131">
    <property type="protein sequence ID" value="CAD8121243.1"/>
    <property type="molecule type" value="Genomic_DNA"/>
</dbReference>
<reference evidence="3" key="1">
    <citation type="submission" date="2021-01" db="EMBL/GenBank/DDBJ databases">
        <authorList>
            <consortium name="Genoscope - CEA"/>
            <person name="William W."/>
        </authorList>
    </citation>
    <scope>NUCLEOTIDE SEQUENCE</scope>
</reference>
<evidence type="ECO:0000313" key="4">
    <source>
        <dbReference type="Proteomes" id="UP000692954"/>
    </source>
</evidence>